<dbReference type="STRING" id="394096.DB31_6853"/>
<dbReference type="Proteomes" id="UP000028725">
    <property type="component" value="Unassembled WGS sequence"/>
</dbReference>
<dbReference type="Gene3D" id="2.80.10.50">
    <property type="match status" value="1"/>
</dbReference>
<name>A0A085WMN8_9BACT</name>
<dbReference type="OrthoDB" id="5522807at2"/>
<evidence type="ECO:0000313" key="2">
    <source>
        <dbReference type="Proteomes" id="UP000028725"/>
    </source>
</evidence>
<dbReference type="InterPro" id="IPR052918">
    <property type="entry name" value="Motility_Chemotaxis_Reg"/>
</dbReference>
<dbReference type="PANTHER" id="PTHR35580:SF1">
    <property type="entry name" value="PHYTASE-LIKE DOMAIN-CONTAINING PROTEIN"/>
    <property type="match status" value="1"/>
</dbReference>
<comment type="caution">
    <text evidence="1">The sequence shown here is derived from an EMBL/GenBank/DDBJ whole genome shotgun (WGS) entry which is preliminary data.</text>
</comment>
<dbReference type="RefSeq" id="WP_044187572.1">
    <property type="nucleotide sequence ID" value="NZ_JMCB01000005.1"/>
</dbReference>
<sequence length="475" mass="51083">MSSRRAWKLLLSWATLWGACGPSVSEVSELDAPLAHVEQQVNRGWHTRWLRRSAATLEGNVFAGRLATDRDDASILVGNYQGSPDFGSGPLPPEEDTSRPRAFIVKYARNGQLLWAHGYGAPAGSEFPETEFGNVTVDRQRNITVYGYAELGADFGGVSVGPGFFLAQFSHDGTVRWARHLQGYFGFASGLTVDGDDNILLAGSMSGTADFGGGPRSASVEGAFFVKYTRDGAYVVDRVFDTPDTSVFWAVTTDEHNFIHVAGYFTAESDFGGGPLHPGSPFGGETAVVARYTPSGGHVWSRTLEGMTDMTKFHDVAVHGNRVVVTGEFRGRFKFGGHTFTARPVGSSGLVLAMTRNGGDRWGQTLGGSVMQVDSAQEDGMTVLGYAFPSDDVGTGPLPSTSSLYSVVSRFTWGQGHQQRVRTFSSDGAPMSALSVTRHGDVTLAGSFSMPVDFGTGKVEPSLPRNYDAFIFRME</sequence>
<dbReference type="PROSITE" id="PS51257">
    <property type="entry name" value="PROKAR_LIPOPROTEIN"/>
    <property type="match status" value="1"/>
</dbReference>
<dbReference type="PANTHER" id="PTHR35580">
    <property type="entry name" value="CELL SURFACE GLYCOPROTEIN (S-LAYER PROTEIN)-LIKE PROTEIN"/>
    <property type="match status" value="1"/>
</dbReference>
<keyword evidence="2" id="KW-1185">Reference proteome</keyword>
<reference evidence="1 2" key="1">
    <citation type="submission" date="2014-04" db="EMBL/GenBank/DDBJ databases">
        <title>Genome assembly of Hyalangium minutum DSM 14724.</title>
        <authorList>
            <person name="Sharma G."/>
            <person name="Subramanian S."/>
        </authorList>
    </citation>
    <scope>NUCLEOTIDE SEQUENCE [LARGE SCALE GENOMIC DNA]</scope>
    <source>
        <strain evidence="1 2">DSM 14724</strain>
    </source>
</reference>
<organism evidence="1 2">
    <name type="scientific">Hyalangium minutum</name>
    <dbReference type="NCBI Taxonomy" id="394096"/>
    <lineage>
        <taxon>Bacteria</taxon>
        <taxon>Pseudomonadati</taxon>
        <taxon>Myxococcota</taxon>
        <taxon>Myxococcia</taxon>
        <taxon>Myxococcales</taxon>
        <taxon>Cystobacterineae</taxon>
        <taxon>Archangiaceae</taxon>
        <taxon>Hyalangium</taxon>
    </lineage>
</organism>
<proteinExistence type="predicted"/>
<dbReference type="AlphaFoldDB" id="A0A085WMN8"/>
<accession>A0A085WMN8</accession>
<gene>
    <name evidence="1" type="ORF">DB31_6853</name>
</gene>
<protein>
    <submittedName>
        <fullName evidence="1">Cell surface protein</fullName>
    </submittedName>
</protein>
<evidence type="ECO:0000313" key="1">
    <source>
        <dbReference type="EMBL" id="KFE68951.1"/>
    </source>
</evidence>
<dbReference type="EMBL" id="JMCB01000005">
    <property type="protein sequence ID" value="KFE68951.1"/>
    <property type="molecule type" value="Genomic_DNA"/>
</dbReference>